<dbReference type="Proteomes" id="UP000681722">
    <property type="component" value="Unassembled WGS sequence"/>
</dbReference>
<proteinExistence type="predicted"/>
<reference evidence="1" key="1">
    <citation type="submission" date="2021-02" db="EMBL/GenBank/DDBJ databases">
        <authorList>
            <person name="Nowell W R."/>
        </authorList>
    </citation>
    <scope>NUCLEOTIDE SEQUENCE</scope>
</reference>
<dbReference type="EMBL" id="CAJNOQ010048590">
    <property type="protein sequence ID" value="CAF1644182.1"/>
    <property type="molecule type" value="Genomic_DNA"/>
</dbReference>
<dbReference type="AlphaFoldDB" id="A0A816E4H7"/>
<accession>A0A816E4H7</accession>
<sequence length="195" mass="22357">MGKNSKRKIQLKELVIKKRTSSSYSEKETDSSSEEEDLMFQQPGGIDFTSKDMLDKMNEIMAFLKQGSSTKCLSVLLYMALRHFNVTYRDVDAFLSEIGCCRADACHKQADRFLHYGFERFVIETRGGKRGDAFWDVFPEIEEETRNFAIEACTRKAASFTVEELAQFIDLRHSEITGFQKSDAGFIRSVQNRIG</sequence>
<evidence type="ECO:0000313" key="1">
    <source>
        <dbReference type="EMBL" id="CAF1644182.1"/>
    </source>
</evidence>
<organism evidence="1 3">
    <name type="scientific">Didymodactylos carnosus</name>
    <dbReference type="NCBI Taxonomy" id="1234261"/>
    <lineage>
        <taxon>Eukaryota</taxon>
        <taxon>Metazoa</taxon>
        <taxon>Spiralia</taxon>
        <taxon>Gnathifera</taxon>
        <taxon>Rotifera</taxon>
        <taxon>Eurotatoria</taxon>
        <taxon>Bdelloidea</taxon>
        <taxon>Philodinida</taxon>
        <taxon>Philodinidae</taxon>
        <taxon>Didymodactylos</taxon>
    </lineage>
</organism>
<name>A0A816E4H7_9BILA</name>
<dbReference type="EMBL" id="CAJOBC010117996">
    <property type="protein sequence ID" value="CAF4561179.1"/>
    <property type="molecule type" value="Genomic_DNA"/>
</dbReference>
<keyword evidence="3" id="KW-1185">Reference proteome</keyword>
<dbReference type="OrthoDB" id="10062768at2759"/>
<protein>
    <submittedName>
        <fullName evidence="1">Uncharacterized protein</fullName>
    </submittedName>
</protein>
<evidence type="ECO:0000313" key="2">
    <source>
        <dbReference type="EMBL" id="CAF4561179.1"/>
    </source>
</evidence>
<gene>
    <name evidence="1" type="ORF">GPM918_LOCUS45127</name>
    <name evidence="2" type="ORF">SRO942_LOCUS47391</name>
</gene>
<evidence type="ECO:0000313" key="3">
    <source>
        <dbReference type="Proteomes" id="UP000663829"/>
    </source>
</evidence>
<dbReference type="Proteomes" id="UP000663829">
    <property type="component" value="Unassembled WGS sequence"/>
</dbReference>
<comment type="caution">
    <text evidence="1">The sequence shown here is derived from an EMBL/GenBank/DDBJ whole genome shotgun (WGS) entry which is preliminary data.</text>
</comment>